<evidence type="ECO:0000313" key="1">
    <source>
        <dbReference type="EMBL" id="RNB71655.1"/>
    </source>
</evidence>
<evidence type="ECO:0000313" key="2">
    <source>
        <dbReference type="Proteomes" id="UP000282028"/>
    </source>
</evidence>
<name>A0A3M8C9J6_9BACL</name>
<sequence>MGLKRFFPSLSPCGIMNKKQWGVLLKRQFLMIVRDITKPQMDLAADVVKDFNEFINLIPIESKSDAGYSLYLDIQQGDVAITVLETRTFLKNWFKPFKIECDSNPRDFY</sequence>
<proteinExistence type="predicted"/>
<protein>
    <submittedName>
        <fullName evidence="1">Uncharacterized protein</fullName>
    </submittedName>
</protein>
<keyword evidence="2" id="KW-1185">Reference proteome</keyword>
<dbReference type="EMBL" id="RHHR01000028">
    <property type="protein sequence ID" value="RNB71655.1"/>
    <property type="molecule type" value="Genomic_DNA"/>
</dbReference>
<gene>
    <name evidence="1" type="ORF">EDM52_15595</name>
</gene>
<dbReference type="AlphaFoldDB" id="A0A3M8C9J6"/>
<comment type="caution">
    <text evidence="1">The sequence shown here is derived from an EMBL/GenBank/DDBJ whole genome shotgun (WGS) entry which is preliminary data.</text>
</comment>
<accession>A0A3M8C9J6</accession>
<organism evidence="1 2">
    <name type="scientific">Brevibacillus invocatus</name>
    <dbReference type="NCBI Taxonomy" id="173959"/>
    <lineage>
        <taxon>Bacteria</taxon>
        <taxon>Bacillati</taxon>
        <taxon>Bacillota</taxon>
        <taxon>Bacilli</taxon>
        <taxon>Bacillales</taxon>
        <taxon>Paenibacillaceae</taxon>
        <taxon>Brevibacillus</taxon>
    </lineage>
</organism>
<reference evidence="1 2" key="1">
    <citation type="submission" date="2018-10" db="EMBL/GenBank/DDBJ databases">
        <title>Phylogenomics of Brevibacillus.</title>
        <authorList>
            <person name="Dunlap C."/>
        </authorList>
    </citation>
    <scope>NUCLEOTIDE SEQUENCE [LARGE SCALE GENOMIC DNA]</scope>
    <source>
        <strain evidence="1 2">JCM 12215</strain>
    </source>
</reference>
<dbReference type="Proteomes" id="UP000282028">
    <property type="component" value="Unassembled WGS sequence"/>
</dbReference>